<reference evidence="2" key="1">
    <citation type="journal article" date="2022" name="bioRxiv">
        <title>Sequencing and chromosome-scale assembly of the giantPleurodeles waltlgenome.</title>
        <authorList>
            <person name="Brown T."/>
            <person name="Elewa A."/>
            <person name="Iarovenko S."/>
            <person name="Subramanian E."/>
            <person name="Araus A.J."/>
            <person name="Petzold A."/>
            <person name="Susuki M."/>
            <person name="Suzuki K.-i.T."/>
            <person name="Hayashi T."/>
            <person name="Toyoda A."/>
            <person name="Oliveira C."/>
            <person name="Osipova E."/>
            <person name="Leigh N.D."/>
            <person name="Simon A."/>
            <person name="Yun M.H."/>
        </authorList>
    </citation>
    <scope>NUCLEOTIDE SEQUENCE</scope>
    <source>
        <strain evidence="2">20211129_DDA</strain>
        <tissue evidence="2">Liver</tissue>
    </source>
</reference>
<name>A0AAV7MWD4_PLEWA</name>
<accession>A0AAV7MWD4</accession>
<feature type="region of interest" description="Disordered" evidence="1">
    <location>
        <begin position="1"/>
        <end position="27"/>
    </location>
</feature>
<dbReference type="EMBL" id="JANPWB010000013">
    <property type="protein sequence ID" value="KAJ1107557.1"/>
    <property type="molecule type" value="Genomic_DNA"/>
</dbReference>
<feature type="region of interest" description="Disordered" evidence="1">
    <location>
        <begin position="64"/>
        <end position="90"/>
    </location>
</feature>
<keyword evidence="3" id="KW-1185">Reference proteome</keyword>
<evidence type="ECO:0000313" key="2">
    <source>
        <dbReference type="EMBL" id="KAJ1107557.1"/>
    </source>
</evidence>
<organism evidence="2 3">
    <name type="scientific">Pleurodeles waltl</name>
    <name type="common">Iberian ribbed newt</name>
    <dbReference type="NCBI Taxonomy" id="8319"/>
    <lineage>
        <taxon>Eukaryota</taxon>
        <taxon>Metazoa</taxon>
        <taxon>Chordata</taxon>
        <taxon>Craniata</taxon>
        <taxon>Vertebrata</taxon>
        <taxon>Euteleostomi</taxon>
        <taxon>Amphibia</taxon>
        <taxon>Batrachia</taxon>
        <taxon>Caudata</taxon>
        <taxon>Salamandroidea</taxon>
        <taxon>Salamandridae</taxon>
        <taxon>Pleurodelinae</taxon>
        <taxon>Pleurodeles</taxon>
    </lineage>
</organism>
<dbReference type="Proteomes" id="UP001066276">
    <property type="component" value="Chromosome 9"/>
</dbReference>
<feature type="compositionally biased region" description="Gly residues" evidence="1">
    <location>
        <begin position="1"/>
        <end position="10"/>
    </location>
</feature>
<dbReference type="AlphaFoldDB" id="A0AAV7MWD4"/>
<sequence length="90" mass="9985">MYAEGLGHGQRGASQPSHALSPEKQEELPEAGMLVLAQALKRECLQVEGWKRIRRTSKLDARRLWHWGDKAGPTRDGSGEQAPSGDFCEE</sequence>
<protein>
    <submittedName>
        <fullName evidence="2">Uncharacterized protein</fullName>
    </submittedName>
</protein>
<gene>
    <name evidence="2" type="ORF">NDU88_004947</name>
</gene>
<comment type="caution">
    <text evidence="2">The sequence shown here is derived from an EMBL/GenBank/DDBJ whole genome shotgun (WGS) entry which is preliminary data.</text>
</comment>
<proteinExistence type="predicted"/>
<feature type="compositionally biased region" description="Basic and acidic residues" evidence="1">
    <location>
        <begin position="64"/>
        <end position="73"/>
    </location>
</feature>
<evidence type="ECO:0000313" key="3">
    <source>
        <dbReference type="Proteomes" id="UP001066276"/>
    </source>
</evidence>
<evidence type="ECO:0000256" key="1">
    <source>
        <dbReference type="SAM" id="MobiDB-lite"/>
    </source>
</evidence>